<dbReference type="PROSITE" id="PS50172">
    <property type="entry name" value="BRCT"/>
    <property type="match status" value="1"/>
</dbReference>
<feature type="binding site" evidence="14">
    <location>
        <position position="139"/>
    </location>
    <ligand>
        <name>NAD(+)</name>
        <dbReference type="ChEBI" id="CHEBI:57540"/>
    </ligand>
</feature>
<dbReference type="InterPro" id="IPR036420">
    <property type="entry name" value="BRCT_dom_sf"/>
</dbReference>
<keyword evidence="7 14" id="KW-0227">DNA damage</keyword>
<dbReference type="Gene3D" id="6.20.10.30">
    <property type="match status" value="1"/>
</dbReference>
<evidence type="ECO:0000256" key="2">
    <source>
        <dbReference type="ARBA" id="ARBA00012722"/>
    </source>
</evidence>
<evidence type="ECO:0000256" key="3">
    <source>
        <dbReference type="ARBA" id="ARBA00013308"/>
    </source>
</evidence>
<evidence type="ECO:0000256" key="11">
    <source>
        <dbReference type="ARBA" id="ARBA00023204"/>
    </source>
</evidence>
<evidence type="ECO:0000256" key="8">
    <source>
        <dbReference type="ARBA" id="ARBA00022833"/>
    </source>
</evidence>
<dbReference type="InterPro" id="IPR033136">
    <property type="entry name" value="DNA_ligase_CS"/>
</dbReference>
<dbReference type="PANTHER" id="PTHR23389:SF9">
    <property type="entry name" value="DNA LIGASE"/>
    <property type="match status" value="1"/>
</dbReference>
<dbReference type="STRING" id="1183438.GKIL_3584"/>
<dbReference type="SMART" id="SM00278">
    <property type="entry name" value="HhH1"/>
    <property type="match status" value="3"/>
</dbReference>
<accession>U5QQ92</accession>
<dbReference type="SUPFAM" id="SSF56091">
    <property type="entry name" value="DNA ligase/mRNA capping enzyme, catalytic domain"/>
    <property type="match status" value="1"/>
</dbReference>
<dbReference type="OrthoDB" id="9759736at2"/>
<dbReference type="InterPro" id="IPR018239">
    <property type="entry name" value="DNA_ligase_AS"/>
</dbReference>
<evidence type="ECO:0000256" key="12">
    <source>
        <dbReference type="ARBA" id="ARBA00034005"/>
    </source>
</evidence>
<dbReference type="InterPro" id="IPR041663">
    <property type="entry name" value="DisA/LigA_HHH"/>
</dbReference>
<dbReference type="InterPro" id="IPR001357">
    <property type="entry name" value="BRCT_dom"/>
</dbReference>
<dbReference type="NCBIfam" id="NF005932">
    <property type="entry name" value="PRK07956.1"/>
    <property type="match status" value="1"/>
</dbReference>
<keyword evidence="10 14" id="KW-0520">NAD</keyword>
<dbReference type="InterPro" id="IPR001679">
    <property type="entry name" value="DNA_ligase"/>
</dbReference>
<dbReference type="SUPFAM" id="SSF50249">
    <property type="entry name" value="Nucleic acid-binding proteins"/>
    <property type="match status" value="1"/>
</dbReference>
<reference evidence="17 18" key="1">
    <citation type="journal article" date="2013" name="PLoS ONE">
        <title>Cultivation and Complete Genome Sequencing of Gloeobacter kilaueensis sp. nov., from a Lava Cave in Kilauea Caldera, Hawai'i.</title>
        <authorList>
            <person name="Saw J.H."/>
            <person name="Schatz M."/>
            <person name="Brown M.V."/>
            <person name="Kunkel D.D."/>
            <person name="Foster J.S."/>
            <person name="Shick H."/>
            <person name="Christensen S."/>
            <person name="Hou S."/>
            <person name="Wan X."/>
            <person name="Donachie S.P."/>
        </authorList>
    </citation>
    <scope>NUCLEOTIDE SEQUENCE [LARGE SCALE GENOMIC DNA]</scope>
    <source>
        <strain evidence="18">JS</strain>
    </source>
</reference>
<keyword evidence="9 14" id="KW-0460">Magnesium</keyword>
<dbReference type="FunFam" id="2.40.50.140:FF:000012">
    <property type="entry name" value="DNA ligase"/>
    <property type="match status" value="1"/>
</dbReference>
<dbReference type="InterPro" id="IPR010994">
    <property type="entry name" value="RuvA_2-like"/>
</dbReference>
<feature type="binding site" evidence="14">
    <location>
        <position position="410"/>
    </location>
    <ligand>
        <name>Zn(2+)</name>
        <dbReference type="ChEBI" id="CHEBI:29105"/>
    </ligand>
</feature>
<feature type="binding site" evidence="14">
    <location>
        <begin position="37"/>
        <end position="41"/>
    </location>
    <ligand>
        <name>NAD(+)</name>
        <dbReference type="ChEBI" id="CHEBI:57540"/>
    </ligand>
</feature>
<keyword evidence="5 14" id="KW-0235">DNA replication</keyword>
<dbReference type="Gene3D" id="3.40.50.10190">
    <property type="entry name" value="BRCT domain"/>
    <property type="match status" value="1"/>
</dbReference>
<dbReference type="Gene3D" id="3.30.470.30">
    <property type="entry name" value="DNA ligase/mRNA capping enzyme"/>
    <property type="match status" value="1"/>
</dbReference>
<dbReference type="eggNOG" id="COG0272">
    <property type="taxonomic scope" value="Bacteria"/>
</dbReference>
<evidence type="ECO:0000313" key="18">
    <source>
        <dbReference type="Proteomes" id="UP000017396"/>
    </source>
</evidence>
<dbReference type="Pfam" id="PF01653">
    <property type="entry name" value="DNA_ligase_aden"/>
    <property type="match status" value="1"/>
</dbReference>
<evidence type="ECO:0000256" key="14">
    <source>
        <dbReference type="HAMAP-Rule" id="MF_01588"/>
    </source>
</evidence>
<feature type="active site" description="N6-AMP-lysine intermediate" evidence="14">
    <location>
        <position position="118"/>
    </location>
</feature>
<dbReference type="Pfam" id="PF03120">
    <property type="entry name" value="OB_DNA_ligase"/>
    <property type="match status" value="1"/>
</dbReference>
<dbReference type="PIRSF" id="PIRSF001604">
    <property type="entry name" value="LigA"/>
    <property type="match status" value="1"/>
</dbReference>
<evidence type="ECO:0000256" key="7">
    <source>
        <dbReference type="ARBA" id="ARBA00022763"/>
    </source>
</evidence>
<dbReference type="NCBIfam" id="TIGR00575">
    <property type="entry name" value="dnlj"/>
    <property type="match status" value="1"/>
</dbReference>
<evidence type="ECO:0000256" key="6">
    <source>
        <dbReference type="ARBA" id="ARBA00022723"/>
    </source>
</evidence>
<dbReference type="GO" id="GO:0003911">
    <property type="term" value="F:DNA ligase (NAD+) activity"/>
    <property type="evidence" value="ECO:0007669"/>
    <property type="project" value="UniProtKB-UniRule"/>
</dbReference>
<dbReference type="HAMAP" id="MF_01588">
    <property type="entry name" value="DNA_ligase_A"/>
    <property type="match status" value="1"/>
</dbReference>
<feature type="binding site" evidence="14">
    <location>
        <position position="407"/>
    </location>
    <ligand>
        <name>Zn(2+)</name>
        <dbReference type="ChEBI" id="CHEBI:29105"/>
    </ligand>
</feature>
<dbReference type="PATRIC" id="fig|1183438.3.peg.3520"/>
<dbReference type="GO" id="GO:0006281">
    <property type="term" value="P:DNA repair"/>
    <property type="evidence" value="ECO:0007669"/>
    <property type="project" value="UniProtKB-KW"/>
</dbReference>
<feature type="binding site" evidence="14">
    <location>
        <position position="289"/>
    </location>
    <ligand>
        <name>NAD(+)</name>
        <dbReference type="ChEBI" id="CHEBI:57540"/>
    </ligand>
</feature>
<feature type="binding site" evidence="14">
    <location>
        <position position="425"/>
    </location>
    <ligand>
        <name>Zn(2+)</name>
        <dbReference type="ChEBI" id="CHEBI:29105"/>
    </ligand>
</feature>
<evidence type="ECO:0000256" key="5">
    <source>
        <dbReference type="ARBA" id="ARBA00022705"/>
    </source>
</evidence>
<comment type="cofactor">
    <cofactor evidence="14">
        <name>Mg(2+)</name>
        <dbReference type="ChEBI" id="CHEBI:18420"/>
    </cofactor>
    <cofactor evidence="14">
        <name>Mn(2+)</name>
        <dbReference type="ChEBI" id="CHEBI:29035"/>
    </cofactor>
</comment>
<evidence type="ECO:0000256" key="10">
    <source>
        <dbReference type="ARBA" id="ARBA00023027"/>
    </source>
</evidence>
<dbReference type="PANTHER" id="PTHR23389">
    <property type="entry name" value="CHROMOSOME TRANSMISSION FIDELITY FACTOR 18"/>
    <property type="match status" value="1"/>
</dbReference>
<dbReference type="SMART" id="SM00532">
    <property type="entry name" value="LIGANc"/>
    <property type="match status" value="1"/>
</dbReference>
<dbReference type="InterPro" id="IPR013839">
    <property type="entry name" value="DNAligase_adenylation"/>
</dbReference>
<dbReference type="SUPFAM" id="SSF52113">
    <property type="entry name" value="BRCT domain"/>
    <property type="match status" value="1"/>
</dbReference>
<dbReference type="InterPro" id="IPR003583">
    <property type="entry name" value="Hlx-hairpin-Hlx_DNA-bd_motif"/>
</dbReference>
<dbReference type="KEGG" id="glj:GKIL_3584"/>
<keyword evidence="8 14" id="KW-0862">Zinc</keyword>
<dbReference type="PROSITE" id="PS01056">
    <property type="entry name" value="DNA_LIGASE_N2"/>
    <property type="match status" value="1"/>
</dbReference>
<gene>
    <name evidence="14 17" type="primary">ligA</name>
    <name evidence="17" type="ORF">GKIL_3584</name>
</gene>
<dbReference type="Gene3D" id="1.10.287.610">
    <property type="entry name" value="Helix hairpin bin"/>
    <property type="match status" value="1"/>
</dbReference>
<evidence type="ECO:0000256" key="9">
    <source>
        <dbReference type="ARBA" id="ARBA00022842"/>
    </source>
</evidence>
<keyword evidence="14" id="KW-0464">Manganese</keyword>
<dbReference type="AlphaFoldDB" id="U5QQ92"/>
<evidence type="ECO:0000256" key="15">
    <source>
        <dbReference type="RuleBase" id="RU000618"/>
    </source>
</evidence>
<dbReference type="RefSeq" id="WP_023175139.1">
    <property type="nucleotide sequence ID" value="NC_022600.1"/>
</dbReference>
<dbReference type="InterPro" id="IPR012340">
    <property type="entry name" value="NA-bd_OB-fold"/>
</dbReference>
<keyword evidence="4 14" id="KW-0436">Ligase</keyword>
<proteinExistence type="inferred from homology"/>
<dbReference type="EMBL" id="CP003587">
    <property type="protein sequence ID" value="AGY59830.1"/>
    <property type="molecule type" value="Genomic_DNA"/>
</dbReference>
<dbReference type="CDD" id="cd00114">
    <property type="entry name" value="LIGANc"/>
    <property type="match status" value="1"/>
</dbReference>
<dbReference type="Proteomes" id="UP000017396">
    <property type="component" value="Chromosome"/>
</dbReference>
<dbReference type="SUPFAM" id="SSF47781">
    <property type="entry name" value="RuvA domain 2-like"/>
    <property type="match status" value="1"/>
</dbReference>
<dbReference type="Pfam" id="PF12826">
    <property type="entry name" value="HHH_2"/>
    <property type="match status" value="1"/>
</dbReference>
<sequence>MSTTVPAAVQERVQALHALLHRWGHAYYVLDDPLVEDAIYDQHYQELKDLEARYPELISPDSPTQRVGDRPASGFVTVTHRVPMFSLENAFGYDDLKKWGERLLRDIGHDLEFVCELKIDGSATALSYTGGALERGATRGDGIEGEEITQNLRTIRAIPLRLAGENVPEQLEVRGEAFLPRDEFMRINKERQAAGEKLFANPRNACAGTLRQLDSRIVAGRRLGFFAYTLHNGHAQSQWEALSELESYGFQVNPNRALCRNLEEVFAFCSHWEKERLALPYDTDGVVVKVNSFAAQREVGFTSKFPRWAIAFKYPAEEKSTVVEAINVQVGRTGALTPVAELQPVLVAGTTVSRATLHNQDRIQALDVRAGDTVVIRKAGEIIPEVVRVIGELRPATAVPYVFPTHCPECGTAVVRLAGEAVTRCPNEQCPATIRGRLAHWCNALEIDGIGEKLISQLVSKGRVGSIADLYTLSVEELSQFERMGTRSATKIVEQLEGSRSRPWSRVLFGLGIRHVGASISVELARAFLSADALAAARVEDIDALYGFGLEQAQAITSWFAVEANRQLIEQLKSHGLQLAGNGENERGTALAGLTFVITGTLPTLSREQCTALIENNGGKVTSSVSSRTSYLVAGDNAGSKLARAEQLKVPILTEEELQALIQAKKLL</sequence>
<dbReference type="Gene3D" id="2.40.50.140">
    <property type="entry name" value="Nucleic acid-binding proteins"/>
    <property type="match status" value="1"/>
</dbReference>
<name>U5QQ92_GLOK1</name>
<dbReference type="GO" id="GO:0046872">
    <property type="term" value="F:metal ion binding"/>
    <property type="evidence" value="ECO:0007669"/>
    <property type="project" value="UniProtKB-KW"/>
</dbReference>
<dbReference type="InterPro" id="IPR004150">
    <property type="entry name" value="NAD_DNA_ligase_OB"/>
</dbReference>
<keyword evidence="11 14" id="KW-0234">DNA repair</keyword>
<comment type="function">
    <text evidence="1 14">DNA ligase that catalyzes the formation of phosphodiester linkages between 5'-phosphoryl and 3'-hydroxyl groups in double-stranded DNA using NAD as a coenzyme and as the energy source for the reaction. It is essential for DNA replication and repair of damaged DNA.</text>
</comment>
<dbReference type="Pfam" id="PF03119">
    <property type="entry name" value="DNA_ligase_ZBD"/>
    <property type="match status" value="1"/>
</dbReference>
<dbReference type="GO" id="GO:0006260">
    <property type="term" value="P:DNA replication"/>
    <property type="evidence" value="ECO:0007669"/>
    <property type="project" value="UniProtKB-KW"/>
</dbReference>
<dbReference type="SMART" id="SM00292">
    <property type="entry name" value="BRCT"/>
    <property type="match status" value="1"/>
</dbReference>
<feature type="binding site" evidence="14">
    <location>
        <position position="116"/>
    </location>
    <ligand>
        <name>NAD(+)</name>
        <dbReference type="ChEBI" id="CHEBI:57540"/>
    </ligand>
</feature>
<evidence type="ECO:0000259" key="16">
    <source>
        <dbReference type="PROSITE" id="PS50172"/>
    </source>
</evidence>
<protein>
    <recommendedName>
        <fullName evidence="3 14">DNA ligase</fullName>
        <ecNumber evidence="2 14">6.5.1.2</ecNumber>
    </recommendedName>
    <alternativeName>
        <fullName evidence="14">Polydeoxyribonucleotide synthase [NAD(+)]</fullName>
    </alternativeName>
</protein>
<comment type="catalytic activity">
    <reaction evidence="12 14 15">
        <text>NAD(+) + (deoxyribonucleotide)n-3'-hydroxyl + 5'-phospho-(deoxyribonucleotide)m = (deoxyribonucleotide)n+m + AMP + beta-nicotinamide D-nucleotide.</text>
        <dbReference type="EC" id="6.5.1.2"/>
    </reaction>
</comment>
<evidence type="ECO:0000313" key="17">
    <source>
        <dbReference type="EMBL" id="AGY59830.1"/>
    </source>
</evidence>
<dbReference type="Gene3D" id="1.10.150.20">
    <property type="entry name" value="5' to 3' exonuclease, C-terminal subdomain"/>
    <property type="match status" value="2"/>
</dbReference>
<dbReference type="PROSITE" id="PS01055">
    <property type="entry name" value="DNA_LIGASE_N1"/>
    <property type="match status" value="1"/>
</dbReference>
<dbReference type="Pfam" id="PF14520">
    <property type="entry name" value="HHH_5"/>
    <property type="match status" value="1"/>
</dbReference>
<feature type="binding site" evidence="14">
    <location>
        <position position="176"/>
    </location>
    <ligand>
        <name>NAD(+)</name>
        <dbReference type="ChEBI" id="CHEBI:57540"/>
    </ligand>
</feature>
<dbReference type="FunFam" id="3.30.470.30:FF:000001">
    <property type="entry name" value="DNA ligase"/>
    <property type="match status" value="1"/>
</dbReference>
<feature type="binding site" evidence="14">
    <location>
        <position position="430"/>
    </location>
    <ligand>
        <name>Zn(2+)</name>
        <dbReference type="ChEBI" id="CHEBI:29105"/>
    </ligand>
</feature>
<dbReference type="InterPro" id="IPR013840">
    <property type="entry name" value="DNAligase_N"/>
</dbReference>
<feature type="binding site" evidence="14">
    <location>
        <begin position="86"/>
        <end position="87"/>
    </location>
    <ligand>
        <name>NAD(+)</name>
        <dbReference type="ChEBI" id="CHEBI:57540"/>
    </ligand>
</feature>
<dbReference type="Pfam" id="PF00533">
    <property type="entry name" value="BRCT"/>
    <property type="match status" value="1"/>
</dbReference>
<organism evidence="17 18">
    <name type="scientific">Gloeobacter kilaueensis (strain ATCC BAA-2537 / CCAP 1431/1 / ULC 316 / JS1)</name>
    <dbReference type="NCBI Taxonomy" id="1183438"/>
    <lineage>
        <taxon>Bacteria</taxon>
        <taxon>Bacillati</taxon>
        <taxon>Cyanobacteriota</taxon>
        <taxon>Cyanophyceae</taxon>
        <taxon>Gloeobacterales</taxon>
        <taxon>Gloeobacteraceae</taxon>
        <taxon>Gloeobacter</taxon>
    </lineage>
</organism>
<dbReference type="GO" id="GO:0003677">
    <property type="term" value="F:DNA binding"/>
    <property type="evidence" value="ECO:0007669"/>
    <property type="project" value="InterPro"/>
</dbReference>
<feature type="binding site" evidence="14">
    <location>
        <position position="313"/>
    </location>
    <ligand>
        <name>NAD(+)</name>
        <dbReference type="ChEBI" id="CHEBI:57540"/>
    </ligand>
</feature>
<dbReference type="HOGENOM" id="CLU_007764_2_1_3"/>
<evidence type="ECO:0000256" key="1">
    <source>
        <dbReference type="ARBA" id="ARBA00004067"/>
    </source>
</evidence>
<evidence type="ECO:0000256" key="13">
    <source>
        <dbReference type="ARBA" id="ARBA00060881"/>
    </source>
</evidence>
<dbReference type="InterPro" id="IPR004149">
    <property type="entry name" value="Znf_DNAligase_C4"/>
</dbReference>
<keyword evidence="6 14" id="KW-0479">Metal-binding</keyword>
<dbReference type="EC" id="6.5.1.2" evidence="2 14"/>
<keyword evidence="18" id="KW-1185">Reference proteome</keyword>
<comment type="similarity">
    <text evidence="13 14">Belongs to the NAD-dependent DNA ligase family. LigA subfamily.</text>
</comment>
<feature type="domain" description="BRCT" evidence="16">
    <location>
        <begin position="586"/>
        <end position="668"/>
    </location>
</feature>
<evidence type="ECO:0000256" key="4">
    <source>
        <dbReference type="ARBA" id="ARBA00022598"/>
    </source>
</evidence>